<sequence>MLNAVVAGLVNDDLLDGFKRVEVELLRHQSELTLGIYHVLLQVVAKDVDLAGGFYLPAN</sequence>
<name>A0A485B2M1_RAOPL</name>
<evidence type="ECO:0000313" key="2">
    <source>
        <dbReference type="Proteomes" id="UP000345637"/>
    </source>
</evidence>
<organism evidence="1 2">
    <name type="scientific">Raoultella planticola</name>
    <name type="common">Klebsiella planticola</name>
    <dbReference type="NCBI Taxonomy" id="575"/>
    <lineage>
        <taxon>Bacteria</taxon>
        <taxon>Pseudomonadati</taxon>
        <taxon>Pseudomonadota</taxon>
        <taxon>Gammaproteobacteria</taxon>
        <taxon>Enterobacterales</taxon>
        <taxon>Enterobacteriaceae</taxon>
        <taxon>Klebsiella/Raoultella group</taxon>
        <taxon>Raoultella</taxon>
    </lineage>
</organism>
<accession>A0A485B2M1</accession>
<reference evidence="1 2" key="1">
    <citation type="submission" date="2019-03" db="EMBL/GenBank/DDBJ databases">
        <authorList>
            <consortium name="Pathogen Informatics"/>
        </authorList>
    </citation>
    <scope>NUCLEOTIDE SEQUENCE [LARGE SCALE GENOMIC DNA]</scope>
    <source>
        <strain evidence="1 2">NCTC12998</strain>
    </source>
</reference>
<dbReference type="AlphaFoldDB" id="A0A485B2M1"/>
<gene>
    <name evidence="1" type="ORF">NCTC12998_03185</name>
</gene>
<dbReference type="EMBL" id="CAADJE010000023">
    <property type="protein sequence ID" value="VFS66936.1"/>
    <property type="molecule type" value="Genomic_DNA"/>
</dbReference>
<protein>
    <submittedName>
        <fullName evidence="1">Uncharacterized protein</fullName>
    </submittedName>
</protein>
<evidence type="ECO:0000313" key="1">
    <source>
        <dbReference type="EMBL" id="VFS66936.1"/>
    </source>
</evidence>
<proteinExistence type="predicted"/>
<dbReference type="Proteomes" id="UP000345637">
    <property type="component" value="Unassembled WGS sequence"/>
</dbReference>